<dbReference type="NCBIfam" id="TIGR03729">
    <property type="entry name" value="acc_ester"/>
    <property type="match status" value="1"/>
</dbReference>
<name>A0A6G7KC78_9LACT</name>
<organism evidence="2 3">
    <name type="scientific">Jeotgalibaca arthritidis</name>
    <dbReference type="NCBI Taxonomy" id="1868794"/>
    <lineage>
        <taxon>Bacteria</taxon>
        <taxon>Bacillati</taxon>
        <taxon>Bacillota</taxon>
        <taxon>Bacilli</taxon>
        <taxon>Lactobacillales</taxon>
        <taxon>Carnobacteriaceae</taxon>
        <taxon>Jeotgalibaca</taxon>
    </lineage>
</organism>
<feature type="domain" description="Calcineurin-like phosphoesterase" evidence="1">
    <location>
        <begin position="1"/>
        <end position="231"/>
    </location>
</feature>
<evidence type="ECO:0000313" key="3">
    <source>
        <dbReference type="Proteomes" id="UP000501451"/>
    </source>
</evidence>
<dbReference type="Proteomes" id="UP000501451">
    <property type="component" value="Chromosome"/>
</dbReference>
<dbReference type="SUPFAM" id="SSF56300">
    <property type="entry name" value="Metallo-dependent phosphatases"/>
    <property type="match status" value="1"/>
</dbReference>
<dbReference type="Pfam" id="PF00149">
    <property type="entry name" value="Metallophos"/>
    <property type="match status" value="1"/>
</dbReference>
<protein>
    <submittedName>
        <fullName evidence="2">Phosphohydrolase</fullName>
    </submittedName>
</protein>
<keyword evidence="3" id="KW-1185">Reference proteome</keyword>
<dbReference type="EMBL" id="CP049740">
    <property type="protein sequence ID" value="QII82884.1"/>
    <property type="molecule type" value="Genomic_DNA"/>
</dbReference>
<proteinExistence type="predicted"/>
<dbReference type="GO" id="GO:0016787">
    <property type="term" value="F:hydrolase activity"/>
    <property type="evidence" value="ECO:0007669"/>
    <property type="project" value="UniProtKB-KW"/>
</dbReference>
<dbReference type="PANTHER" id="PTHR36492:SF2">
    <property type="entry name" value="[ACYL-CARRIER-PROTEIN] PHOSPHODIESTERASE PPTH"/>
    <property type="match status" value="1"/>
</dbReference>
<evidence type="ECO:0000259" key="1">
    <source>
        <dbReference type="Pfam" id="PF00149"/>
    </source>
</evidence>
<accession>A0A6G7KC78</accession>
<dbReference type="RefSeq" id="WP_166163682.1">
    <property type="nucleotide sequence ID" value="NZ_CP049740.1"/>
</dbReference>
<dbReference type="InterPro" id="IPR004843">
    <property type="entry name" value="Calcineurin-like_PHP"/>
</dbReference>
<dbReference type="AlphaFoldDB" id="A0A6G7KC78"/>
<reference evidence="2 3" key="1">
    <citation type="journal article" date="2017" name="Int. J. Syst. Evol. Microbiol.">
        <title>Jeotgalibaca porci sp. nov. and Jeotgalibaca arthritidis sp. nov., isolated from pigs, and emended description of the genus Jeotgalibaca.</title>
        <authorList>
            <person name="Zamora L."/>
            <person name="Perez-Sancho M."/>
            <person name="Dominguez L."/>
            <person name="Fernandez-Garayzabal J.F."/>
            <person name="Vela A.I."/>
        </authorList>
    </citation>
    <scope>NUCLEOTIDE SEQUENCE [LARGE SCALE GENOMIC DNA]</scope>
    <source>
        <strain evidence="2 3">CECT 9157</strain>
    </source>
</reference>
<gene>
    <name evidence="2" type="ORF">G7057_10805</name>
</gene>
<dbReference type="InterPro" id="IPR029052">
    <property type="entry name" value="Metallo-depent_PP-like"/>
</dbReference>
<dbReference type="InterPro" id="IPR022302">
    <property type="entry name" value="Phosphoesterase_putative"/>
</dbReference>
<dbReference type="PANTHER" id="PTHR36492">
    <property type="match status" value="1"/>
</dbReference>
<sequence length="273" mass="32139">MKIGVLSDLHIDTNRKKLNRGDTYDRLLAQLLYNNEIDLLLMAGDISSDYQDSIQFLDQMVKHRVSKLLFVPGNHDFWSIRNKDTDTEGIYQTFLQREDSPVGKPLLLNDKWSVVGNPGWYDYGFASQSYTTEQFEQKKLRIGGWNDRLYVHWKQSDQEVAEAMRQQLEVDCQSVNDRQIILMTHIVTHPQFTVPLPHRVYDYYNAFLGSKSYMSLYEDYPIRHSVMGHVHFRKSMKEDEIAYYCQCLGNGRHWWSDDPYTELASTLETFIIE</sequence>
<dbReference type="Gene3D" id="3.60.21.10">
    <property type="match status" value="1"/>
</dbReference>
<dbReference type="KEGG" id="jar:G7057_10805"/>
<dbReference type="InterPro" id="IPR052963">
    <property type="entry name" value="Pantetheine_PDE"/>
</dbReference>
<evidence type="ECO:0000313" key="2">
    <source>
        <dbReference type="EMBL" id="QII82884.1"/>
    </source>
</evidence>
<keyword evidence="2" id="KW-0378">Hydrolase</keyword>